<feature type="signal peptide" evidence="1">
    <location>
        <begin position="1"/>
        <end position="20"/>
    </location>
</feature>
<reference evidence="2" key="1">
    <citation type="submission" date="2020-12" db="EMBL/GenBank/DDBJ databases">
        <title>Metabolic potential, ecology and presence of endohyphal bacteria is reflected in genomic diversity of Mucoromycotina.</title>
        <authorList>
            <person name="Muszewska A."/>
            <person name="Okrasinska A."/>
            <person name="Steczkiewicz K."/>
            <person name="Drgas O."/>
            <person name="Orlowska M."/>
            <person name="Perlinska-Lenart U."/>
            <person name="Aleksandrzak-Piekarczyk T."/>
            <person name="Szatraj K."/>
            <person name="Zielenkiewicz U."/>
            <person name="Pilsyk S."/>
            <person name="Malc E."/>
            <person name="Mieczkowski P."/>
            <person name="Kruszewska J.S."/>
            <person name="Biernat P."/>
            <person name="Pawlowska J."/>
        </authorList>
    </citation>
    <scope>NUCLEOTIDE SEQUENCE</scope>
    <source>
        <strain evidence="2">WA0000017839</strain>
    </source>
</reference>
<dbReference type="AlphaFoldDB" id="A0A8H7QVB9"/>
<gene>
    <name evidence="2" type="ORF">INT47_004355</name>
</gene>
<evidence type="ECO:0000313" key="2">
    <source>
        <dbReference type="EMBL" id="KAG2198271.1"/>
    </source>
</evidence>
<dbReference type="PANTHER" id="PTHR40050">
    <property type="entry name" value="INNER SPORE COAT PROTEIN H"/>
    <property type="match status" value="1"/>
</dbReference>
<evidence type="ECO:0000313" key="3">
    <source>
        <dbReference type="Proteomes" id="UP000603453"/>
    </source>
</evidence>
<protein>
    <recommendedName>
        <fullName evidence="4">Coth protein-domain-containing protein</fullName>
    </recommendedName>
</protein>
<name>A0A8H7QVB9_9FUNG</name>
<keyword evidence="1" id="KW-0732">Signal</keyword>
<comment type="caution">
    <text evidence="2">The sequence shown here is derived from an EMBL/GenBank/DDBJ whole genome shotgun (WGS) entry which is preliminary data.</text>
</comment>
<dbReference type="OrthoDB" id="10267127at2759"/>
<dbReference type="Proteomes" id="UP000603453">
    <property type="component" value="Unassembled WGS sequence"/>
</dbReference>
<dbReference type="PANTHER" id="PTHR40050:SF1">
    <property type="entry name" value="INNER SPORE COAT PROTEIN H"/>
    <property type="match status" value="1"/>
</dbReference>
<feature type="chain" id="PRO_5034401574" description="Coth protein-domain-containing protein" evidence="1">
    <location>
        <begin position="21"/>
        <end position="552"/>
    </location>
</feature>
<keyword evidence="3" id="KW-1185">Reference proteome</keyword>
<dbReference type="InterPro" id="IPR014867">
    <property type="entry name" value="Spore_coat_CotH_CotH2/3/7"/>
</dbReference>
<accession>A0A8H7QVB9</accession>
<dbReference type="Pfam" id="PF08757">
    <property type="entry name" value="CotH"/>
    <property type="match status" value="1"/>
</dbReference>
<sequence>MKISLVSTGLITIAIAFVHAADVTYSVIAFPGSDKVGVQVAGQDYPLQRSPMHANLFTGIAPFAAEYRYTILNSQGQAQPEETTRHLDNAATTTGNEFFGRSKTVYDIPALPRAYNPIYPALASDMDRDNEIATLILRANMDAIQEFLDTPTAEHNFAQVYNMTYINHHTVYNFENAGLKNAGQSSKDKGKQSYKVKFNKFDKSTKKDHLFGRRAFKLRAGATDPTLIREKLMMDSLSASGVATLNSHWVRLFINDEPFGLYLMTDDSFKGFTDNLIHGGEKMNSTGVTIKGNAMDQDTEANLVYNGPSAANYDHNDVYILEDKGRDPTISKENYMAPLIDFMDRLSKTVIGTDAQTPGTITDLMDSAEHTMIHAAMSFLAGSWDGFWYQASNYYLNQNRETKKWYLITYDFDETFGNGLEDIELMTTPYQNYQRPGSKRPLIDVFIKSPYYEPKFQEILKTLIKRFYNPRVIKPRLEAWTAMLKEDIAWDRSLPFRSPGDKEKFTVNDLNNALVTVGSRMGVLEWISNRTSSVCQQLNFNDTDDLPALPSA</sequence>
<organism evidence="2 3">
    <name type="scientific">Mucor saturninus</name>
    <dbReference type="NCBI Taxonomy" id="64648"/>
    <lineage>
        <taxon>Eukaryota</taxon>
        <taxon>Fungi</taxon>
        <taxon>Fungi incertae sedis</taxon>
        <taxon>Mucoromycota</taxon>
        <taxon>Mucoromycotina</taxon>
        <taxon>Mucoromycetes</taxon>
        <taxon>Mucorales</taxon>
        <taxon>Mucorineae</taxon>
        <taxon>Mucoraceae</taxon>
        <taxon>Mucor</taxon>
    </lineage>
</organism>
<evidence type="ECO:0000256" key="1">
    <source>
        <dbReference type="SAM" id="SignalP"/>
    </source>
</evidence>
<evidence type="ECO:0008006" key="4">
    <source>
        <dbReference type="Google" id="ProtNLM"/>
    </source>
</evidence>
<dbReference type="EMBL" id="JAEPRD010000114">
    <property type="protein sequence ID" value="KAG2198271.1"/>
    <property type="molecule type" value="Genomic_DNA"/>
</dbReference>
<proteinExistence type="predicted"/>